<dbReference type="InterPro" id="IPR048292">
    <property type="entry name" value="SDA1_C"/>
</dbReference>
<keyword evidence="3 6" id="KW-0690">Ribosome biogenesis</keyword>
<dbReference type="SUPFAM" id="SSF48371">
    <property type="entry name" value="ARM repeat"/>
    <property type="match status" value="1"/>
</dbReference>
<evidence type="ECO:0000259" key="8">
    <source>
        <dbReference type="Pfam" id="PF05285"/>
    </source>
</evidence>
<evidence type="ECO:0000256" key="5">
    <source>
        <dbReference type="ARBA" id="ARBA00023242"/>
    </source>
</evidence>
<dbReference type="PANTHER" id="PTHR12730">
    <property type="entry name" value="HSDA/SDA1-RELATED"/>
    <property type="match status" value="1"/>
</dbReference>
<organism evidence="11 12">
    <name type="scientific">Mesorhabditis spiculigera</name>
    <dbReference type="NCBI Taxonomy" id="96644"/>
    <lineage>
        <taxon>Eukaryota</taxon>
        <taxon>Metazoa</taxon>
        <taxon>Ecdysozoa</taxon>
        <taxon>Nematoda</taxon>
        <taxon>Chromadorea</taxon>
        <taxon>Rhabditida</taxon>
        <taxon>Rhabditina</taxon>
        <taxon>Rhabditomorpha</taxon>
        <taxon>Rhabditoidea</taxon>
        <taxon>Rhabditidae</taxon>
        <taxon>Mesorhabditinae</taxon>
        <taxon>Mesorhabditis</taxon>
    </lineage>
</organism>
<dbReference type="Proteomes" id="UP001177023">
    <property type="component" value="Unassembled WGS sequence"/>
</dbReference>
<evidence type="ECO:0000259" key="10">
    <source>
        <dbReference type="Pfam" id="PF21638"/>
    </source>
</evidence>
<dbReference type="Pfam" id="PF08158">
    <property type="entry name" value="SDA1_HEAT"/>
    <property type="match status" value="1"/>
</dbReference>
<keyword evidence="2 6" id="KW-0813">Transport</keyword>
<sequence>MAAAAVASAPAEPTRKRSRFVMSEHNLGLMQEIVRKDPESYREEFMMQYQYYLHTIKLLHLQPEVSKLDIQPLLDSIIFLQGVAQFYPTEAKSFSDTLLMILREQSTGLNPEVRLQFCKSLICLRNKNLVDPLVLTELLFDLTRIEDKRLRKFILAAVAAHIKRLSIKRDGKTLGKMQNFCIAKLKDSRSIVARAAQLVLIDAFRRNFWRDAKTVNAVAECCFHKLPKVQIAAMKFFLGTKEDEEGIEYDSADEDEKEEKEAQQKTLKDIMQSYRHAKKTAKRTKDFEKAKKALNKKRKSKKEGRSRECNLMAIQMIYDPQELSDRLYGLLEQKKVDKFEVRLFRIALIARLLGIHKLQTLGFYSYLHRYLQPRQRDVTRILLYAAQACHDLVPPDTIEQLIRCIAQNFISDRNSPEAMTVGINAVREILVNCPFAATEELMRDLAEYKQYKNKNVSMAAKGLIALCRTVNPKLLKKKDRGRPVDNEDTEDKEYFAFGAPIVRDFVPGAEVLADDAGDEDEEAEVSASENDSDDEGEWTQVVSESEEESDSEGPAPKKKKLSADEDDDEIVEIEDEEDSDEEGEDGEEVEDEDEEEGSEDDDVDEEEEDEADASLSTSKAESVAADEQKPDEKAATVSTDRILTQSDHKKIRQWQMKKQILGAKKLARGGKKREHLTNSDRKIEEEVLETFQTRETRDGLPRLNAIEHFHKKKKETKAERMERIQEGREGRGEFGKPKKNGPHVGRTNREQAKKKVFSMVRAKKRGENRQRSFRDQQKSLRNYLLRQSGRKPGNM</sequence>
<evidence type="ECO:0000313" key="11">
    <source>
        <dbReference type="EMBL" id="CAJ0586519.1"/>
    </source>
</evidence>
<dbReference type="EMBL" id="CATQJA010002708">
    <property type="protein sequence ID" value="CAJ0586519.1"/>
    <property type="molecule type" value="Genomic_DNA"/>
</dbReference>
<evidence type="ECO:0000259" key="9">
    <source>
        <dbReference type="Pfam" id="PF08158"/>
    </source>
</evidence>
<dbReference type="GO" id="GO:0000055">
    <property type="term" value="P:ribosomal large subunit export from nucleus"/>
    <property type="evidence" value="ECO:0007669"/>
    <property type="project" value="UniProtKB-UniRule"/>
</dbReference>
<dbReference type="InterPro" id="IPR027312">
    <property type="entry name" value="Sda1"/>
</dbReference>
<dbReference type="InterPro" id="IPR016024">
    <property type="entry name" value="ARM-type_fold"/>
</dbReference>
<feature type="compositionally biased region" description="Polar residues" evidence="7">
    <location>
        <begin position="636"/>
        <end position="645"/>
    </location>
</feature>
<dbReference type="PANTHER" id="PTHR12730:SF0">
    <property type="entry name" value="PROTEIN SDA1 HOMOLOG"/>
    <property type="match status" value="1"/>
</dbReference>
<accession>A0AA36GAN4</accession>
<proteinExistence type="inferred from homology"/>
<gene>
    <name evidence="11" type="ORF">MSPICULIGERA_LOCUS24523</name>
</gene>
<dbReference type="InterPro" id="IPR012977">
    <property type="entry name" value="SDA1_N"/>
</dbReference>
<feature type="compositionally biased region" description="Basic and acidic residues" evidence="7">
    <location>
        <begin position="716"/>
        <end position="736"/>
    </location>
</feature>
<dbReference type="Pfam" id="PF05285">
    <property type="entry name" value="SDA1_dom"/>
    <property type="match status" value="1"/>
</dbReference>
<keyword evidence="5 6" id="KW-0539">Nucleus</keyword>
<reference evidence="11" key="1">
    <citation type="submission" date="2023-06" db="EMBL/GenBank/DDBJ databases">
        <authorList>
            <person name="Delattre M."/>
        </authorList>
    </citation>
    <scope>NUCLEOTIDE SEQUENCE</scope>
    <source>
        <strain evidence="11">AF72</strain>
    </source>
</reference>
<evidence type="ECO:0000256" key="3">
    <source>
        <dbReference type="ARBA" id="ARBA00022517"/>
    </source>
</evidence>
<dbReference type="GO" id="GO:0015031">
    <property type="term" value="P:protein transport"/>
    <property type="evidence" value="ECO:0007669"/>
    <property type="project" value="UniProtKB-KW"/>
</dbReference>
<dbReference type="Pfam" id="PF21638">
    <property type="entry name" value="SDA1_C"/>
    <property type="match status" value="1"/>
</dbReference>
<evidence type="ECO:0000256" key="7">
    <source>
        <dbReference type="SAM" id="MobiDB-lite"/>
    </source>
</evidence>
<evidence type="ECO:0000256" key="1">
    <source>
        <dbReference type="ARBA" id="ARBA00005783"/>
    </source>
</evidence>
<feature type="region of interest" description="Disordered" evidence="7">
    <location>
        <begin position="709"/>
        <end position="795"/>
    </location>
</feature>
<protein>
    <recommendedName>
        <fullName evidence="6">Protein SDA1</fullName>
    </recommendedName>
</protein>
<dbReference type="GO" id="GO:0005730">
    <property type="term" value="C:nucleolus"/>
    <property type="evidence" value="ECO:0007669"/>
    <property type="project" value="UniProtKB-SubCell"/>
</dbReference>
<feature type="compositionally biased region" description="Basic and acidic residues" evidence="7">
    <location>
        <begin position="765"/>
        <end position="778"/>
    </location>
</feature>
<keyword evidence="12" id="KW-1185">Reference proteome</keyword>
<dbReference type="AlphaFoldDB" id="A0AA36GAN4"/>
<evidence type="ECO:0000313" key="12">
    <source>
        <dbReference type="Proteomes" id="UP001177023"/>
    </source>
</evidence>
<feature type="compositionally biased region" description="Basic residues" evidence="7">
    <location>
        <begin position="292"/>
        <end position="302"/>
    </location>
</feature>
<comment type="function">
    <text evidence="6">Required for 60S pre-ribosomal subunits export to the cytoplasm.</text>
</comment>
<feature type="compositionally biased region" description="Basic residues" evidence="7">
    <location>
        <begin position="754"/>
        <end position="764"/>
    </location>
</feature>
<dbReference type="InterPro" id="IPR007949">
    <property type="entry name" value="SDA1_MD"/>
</dbReference>
<feature type="compositionally biased region" description="Acidic residues" evidence="7">
    <location>
        <begin position="515"/>
        <end position="537"/>
    </location>
</feature>
<evidence type="ECO:0000256" key="6">
    <source>
        <dbReference type="RuleBase" id="RU365057"/>
    </source>
</evidence>
<feature type="domain" description="SDA1 C-terminal" evidence="10">
    <location>
        <begin position="745"/>
        <end position="788"/>
    </location>
</feature>
<comment type="subcellular location">
    <subcellularLocation>
        <location evidence="6">Nucleus</location>
        <location evidence="6">Nucleolus</location>
    </subcellularLocation>
</comment>
<evidence type="ECO:0000256" key="2">
    <source>
        <dbReference type="ARBA" id="ARBA00022448"/>
    </source>
</evidence>
<feature type="region of interest" description="Disordered" evidence="7">
    <location>
        <begin position="277"/>
        <end position="306"/>
    </location>
</feature>
<keyword evidence="4 6" id="KW-0653">Protein transport</keyword>
<comment type="caution">
    <text evidence="11">The sequence shown here is derived from an EMBL/GenBank/DDBJ whole genome shotgun (WGS) entry which is preliminary data.</text>
</comment>
<name>A0AA36GAN4_9BILA</name>
<dbReference type="GO" id="GO:0042273">
    <property type="term" value="P:ribosomal large subunit biogenesis"/>
    <property type="evidence" value="ECO:0007669"/>
    <property type="project" value="UniProtKB-UniRule"/>
</dbReference>
<feature type="region of interest" description="Disordered" evidence="7">
    <location>
        <begin position="515"/>
        <end position="654"/>
    </location>
</feature>
<evidence type="ECO:0000256" key="4">
    <source>
        <dbReference type="ARBA" id="ARBA00022927"/>
    </source>
</evidence>
<feature type="domain" description="SDA1 N-terminal" evidence="9">
    <location>
        <begin position="79"/>
        <end position="452"/>
    </location>
</feature>
<feature type="non-terminal residue" evidence="11">
    <location>
        <position position="1"/>
    </location>
</feature>
<feature type="domain" description="SDA1 middle" evidence="8">
    <location>
        <begin position="565"/>
        <end position="727"/>
    </location>
</feature>
<feature type="compositionally biased region" description="Acidic residues" evidence="7">
    <location>
        <begin position="564"/>
        <end position="612"/>
    </location>
</feature>
<comment type="similarity">
    <text evidence="1 6">Belongs to the SDA1 family.</text>
</comment>